<comment type="caution">
    <text evidence="3">The sequence shown here is derived from an EMBL/GenBank/DDBJ whole genome shotgun (WGS) entry which is preliminary data.</text>
</comment>
<evidence type="ECO:0000313" key="3">
    <source>
        <dbReference type="EMBL" id="PIR85872.1"/>
    </source>
</evidence>
<evidence type="ECO:0000313" key="4">
    <source>
        <dbReference type="Proteomes" id="UP000229612"/>
    </source>
</evidence>
<dbReference type="Pfam" id="PF01541">
    <property type="entry name" value="GIY-YIG"/>
    <property type="match status" value="1"/>
</dbReference>
<dbReference type="Gene3D" id="3.40.1440.10">
    <property type="entry name" value="GIY-YIG endonuclease"/>
    <property type="match status" value="1"/>
</dbReference>
<evidence type="ECO:0000259" key="2">
    <source>
        <dbReference type="PROSITE" id="PS50164"/>
    </source>
</evidence>
<dbReference type="InterPro" id="IPR000305">
    <property type="entry name" value="GIY-YIG_endonuc"/>
</dbReference>
<reference evidence="4" key="1">
    <citation type="submission" date="2017-09" db="EMBL/GenBank/DDBJ databases">
        <title>Depth-based differentiation of microbial function through sediment-hosted aquifers and enrichment of novel symbionts in the deep terrestrial subsurface.</title>
        <authorList>
            <person name="Probst A.J."/>
            <person name="Ladd B."/>
            <person name="Jarett J.K."/>
            <person name="Geller-Mcgrath D.E."/>
            <person name="Sieber C.M.K."/>
            <person name="Emerson J.B."/>
            <person name="Anantharaman K."/>
            <person name="Thomas B.C."/>
            <person name="Malmstrom R."/>
            <person name="Stieglmeier M."/>
            <person name="Klingl A."/>
            <person name="Woyke T."/>
            <person name="Ryan C.M."/>
            <person name="Banfield J.F."/>
        </authorList>
    </citation>
    <scope>NUCLEOTIDE SEQUENCE [LARGE SCALE GENOMIC DNA]</scope>
</reference>
<evidence type="ECO:0000256" key="1">
    <source>
        <dbReference type="ARBA" id="ARBA00007435"/>
    </source>
</evidence>
<dbReference type="PANTHER" id="PTHR34477">
    <property type="entry name" value="UPF0213 PROTEIN YHBQ"/>
    <property type="match status" value="1"/>
</dbReference>
<organism evidence="3 4">
    <name type="scientific">Candidatus Kaiserbacteria bacterium CG10_big_fil_rev_8_21_14_0_10_44_10</name>
    <dbReference type="NCBI Taxonomy" id="1974606"/>
    <lineage>
        <taxon>Bacteria</taxon>
        <taxon>Candidatus Kaiseribacteriota</taxon>
    </lineage>
</organism>
<proteinExistence type="inferred from homology"/>
<dbReference type="InterPro" id="IPR035901">
    <property type="entry name" value="GIY-YIG_endonuc_sf"/>
</dbReference>
<accession>A0A2H0UHJ3</accession>
<dbReference type="PANTHER" id="PTHR34477:SF1">
    <property type="entry name" value="UPF0213 PROTEIN YHBQ"/>
    <property type="match status" value="1"/>
</dbReference>
<dbReference type="AlphaFoldDB" id="A0A2H0UHJ3"/>
<dbReference type="EMBL" id="PFBG01000022">
    <property type="protein sequence ID" value="PIR85872.1"/>
    <property type="molecule type" value="Genomic_DNA"/>
</dbReference>
<dbReference type="SUPFAM" id="SSF82771">
    <property type="entry name" value="GIY-YIG endonuclease"/>
    <property type="match status" value="1"/>
</dbReference>
<sequence length="88" mass="10145">MSEKARYFVYILLCGDGSLYTGITNNLERRFEAHKNGKGGHYTRSREVVKFVYTEEQPNRSLASKREAEIKSWSKEDKLALIKAKATE</sequence>
<comment type="similarity">
    <text evidence="1">Belongs to the UPF0213 family.</text>
</comment>
<dbReference type="CDD" id="cd10456">
    <property type="entry name" value="GIY-YIG_UPF0213"/>
    <property type="match status" value="1"/>
</dbReference>
<protein>
    <recommendedName>
        <fullName evidence="2">GIY-YIG domain-containing protein</fullName>
    </recommendedName>
</protein>
<feature type="domain" description="GIY-YIG" evidence="2">
    <location>
        <begin position="5"/>
        <end position="80"/>
    </location>
</feature>
<dbReference type="InterPro" id="IPR050190">
    <property type="entry name" value="UPF0213_domain"/>
</dbReference>
<name>A0A2H0UHJ3_9BACT</name>
<gene>
    <name evidence="3" type="ORF">COU14_02065</name>
</gene>
<dbReference type="Proteomes" id="UP000229612">
    <property type="component" value="Unassembled WGS sequence"/>
</dbReference>
<dbReference type="PROSITE" id="PS50164">
    <property type="entry name" value="GIY_YIG"/>
    <property type="match status" value="1"/>
</dbReference>